<dbReference type="EMBL" id="JXTC01000140">
    <property type="protein sequence ID" value="PON85917.1"/>
    <property type="molecule type" value="Genomic_DNA"/>
</dbReference>
<dbReference type="InParanoid" id="A0A2P5EK27"/>
<feature type="non-terminal residue" evidence="1">
    <location>
        <position position="50"/>
    </location>
</feature>
<protein>
    <submittedName>
        <fullName evidence="1">Uncharacterized protein</fullName>
    </submittedName>
</protein>
<dbReference type="OrthoDB" id="10428323at2759"/>
<keyword evidence="2" id="KW-1185">Reference proteome</keyword>
<organism evidence="1 2">
    <name type="scientific">Trema orientale</name>
    <name type="common">Charcoal tree</name>
    <name type="synonym">Celtis orientalis</name>
    <dbReference type="NCBI Taxonomy" id="63057"/>
    <lineage>
        <taxon>Eukaryota</taxon>
        <taxon>Viridiplantae</taxon>
        <taxon>Streptophyta</taxon>
        <taxon>Embryophyta</taxon>
        <taxon>Tracheophyta</taxon>
        <taxon>Spermatophyta</taxon>
        <taxon>Magnoliopsida</taxon>
        <taxon>eudicotyledons</taxon>
        <taxon>Gunneridae</taxon>
        <taxon>Pentapetalae</taxon>
        <taxon>rosids</taxon>
        <taxon>fabids</taxon>
        <taxon>Rosales</taxon>
        <taxon>Cannabaceae</taxon>
        <taxon>Trema</taxon>
    </lineage>
</organism>
<reference evidence="2" key="1">
    <citation type="submission" date="2016-06" db="EMBL/GenBank/DDBJ databases">
        <title>Parallel loss of symbiosis genes in relatives of nitrogen-fixing non-legume Parasponia.</title>
        <authorList>
            <person name="Van Velzen R."/>
            <person name="Holmer R."/>
            <person name="Bu F."/>
            <person name="Rutten L."/>
            <person name="Van Zeijl A."/>
            <person name="Liu W."/>
            <person name="Santuari L."/>
            <person name="Cao Q."/>
            <person name="Sharma T."/>
            <person name="Shen D."/>
            <person name="Roswanjaya Y."/>
            <person name="Wardhani T."/>
            <person name="Kalhor M.S."/>
            <person name="Jansen J."/>
            <person name="Van den Hoogen J."/>
            <person name="Gungor B."/>
            <person name="Hartog M."/>
            <person name="Hontelez J."/>
            <person name="Verver J."/>
            <person name="Yang W.-C."/>
            <person name="Schijlen E."/>
            <person name="Repin R."/>
            <person name="Schilthuizen M."/>
            <person name="Schranz E."/>
            <person name="Heidstra R."/>
            <person name="Miyata K."/>
            <person name="Fedorova E."/>
            <person name="Kohlen W."/>
            <person name="Bisseling T."/>
            <person name="Smit S."/>
            <person name="Geurts R."/>
        </authorList>
    </citation>
    <scope>NUCLEOTIDE SEQUENCE [LARGE SCALE GENOMIC DNA]</scope>
    <source>
        <strain evidence="2">cv. RG33-2</strain>
    </source>
</reference>
<proteinExistence type="predicted"/>
<evidence type="ECO:0000313" key="2">
    <source>
        <dbReference type="Proteomes" id="UP000237000"/>
    </source>
</evidence>
<gene>
    <name evidence="1" type="ORF">TorRG33x02_182770</name>
</gene>
<accession>A0A2P5EK27</accession>
<dbReference type="Proteomes" id="UP000237000">
    <property type="component" value="Unassembled WGS sequence"/>
</dbReference>
<sequence length="50" mass="5385">MAIKVTNEMGLTISTMYKGDVTPINGSKVLPQVYETDTSILPLAVGDVWS</sequence>
<name>A0A2P5EK27_TREOI</name>
<dbReference type="AlphaFoldDB" id="A0A2P5EK27"/>
<evidence type="ECO:0000313" key="1">
    <source>
        <dbReference type="EMBL" id="PON85917.1"/>
    </source>
</evidence>
<comment type="caution">
    <text evidence="1">The sequence shown here is derived from an EMBL/GenBank/DDBJ whole genome shotgun (WGS) entry which is preliminary data.</text>
</comment>